<evidence type="ECO:0000256" key="7">
    <source>
        <dbReference type="PROSITE-ProRule" id="PRU00284"/>
    </source>
</evidence>
<sequence>MEDNFSKFGLPTGLVALGKKLPVLAAPAKKNIPKDAALVNNSWVLGGVVMFFTVLLLMTLTISVRQARQNAIQPELAAQLQIQHAHIANALQQALFGEATAFTRLRDSRQQFNHDISLLLQGGSYRGTTVAVADDSLAPGLHTYFRNWQLEDQRIDLILNQQEPLIRLNNSIKAVNNAHSQLARRIDELINRMTEAGNLSQEIRTVETIKIHARTVAKNVKTLLPLESPLAEITAQLAQDHAQVAAMIQTLSQGNHGLGAISSKHEVIQDLLSHAYAQLRKFDEHLHIIRKEIPVALTMESAIDEIVNSHAAMQEQAATLDDEIQQQNSHSALLLNTLAMILAACAVLALVLLIRSVRRNTYHQDLANRNEVEKAQKAIVTLLDDMKRIADGDLTVRTDITNHMTGAIADAINSTIEELHTLVEQVNQAGALVVKASHQAQQVSSGLLTAAQQQTDRIEQTTLAVVGMTESISDISDMATESAKVAKQSLAAAEKGTLAVRESIAGMNEIRTHIQDTSKRIKRLGESSQEIGEIVALITDITDQTNVLALNAALQATAAGEAGHGFTVIAQEVQRLAERSAEASKQISELIITIQGDTQDAIAAMERSTLGVAKGAKRSDAAGRALEEIEQVSKQLAQLVTHIFDVTNTQTRAAHKVVANMEEILHITRQTTQGTLKTTGSIKQIAGFASELKASVSNFKV</sequence>
<keyword evidence="3 8" id="KW-1133">Transmembrane helix</keyword>
<dbReference type="InterPro" id="IPR004089">
    <property type="entry name" value="MCPsignal_dom"/>
</dbReference>
<name>A0A1H8LNT8_9PROT</name>
<dbReference type="AlphaFoldDB" id="A0A1H8LNT8"/>
<keyword evidence="4 8" id="KW-0472">Membrane</keyword>
<evidence type="ECO:0000256" key="5">
    <source>
        <dbReference type="ARBA" id="ARBA00023224"/>
    </source>
</evidence>
<organism evidence="11 12">
    <name type="scientific">Nitrosomonas oligotropha</name>
    <dbReference type="NCBI Taxonomy" id="42354"/>
    <lineage>
        <taxon>Bacteria</taxon>
        <taxon>Pseudomonadati</taxon>
        <taxon>Pseudomonadota</taxon>
        <taxon>Betaproteobacteria</taxon>
        <taxon>Nitrosomonadales</taxon>
        <taxon>Nitrosomonadaceae</taxon>
        <taxon>Nitrosomonas</taxon>
    </lineage>
</organism>
<evidence type="ECO:0000256" key="8">
    <source>
        <dbReference type="SAM" id="Phobius"/>
    </source>
</evidence>
<dbReference type="RefSeq" id="WP_090316606.1">
    <property type="nucleotide sequence ID" value="NZ_FNOE01000004.1"/>
</dbReference>
<evidence type="ECO:0000256" key="3">
    <source>
        <dbReference type="ARBA" id="ARBA00022989"/>
    </source>
</evidence>
<accession>A0A1H8LNT8</accession>
<comment type="subcellular location">
    <subcellularLocation>
        <location evidence="1">Membrane</location>
        <topology evidence="1">Multi-pass membrane protein</topology>
    </subcellularLocation>
</comment>
<dbReference type="EMBL" id="FODO01000004">
    <property type="protein sequence ID" value="SEO06811.1"/>
    <property type="molecule type" value="Genomic_DNA"/>
</dbReference>
<dbReference type="GO" id="GO:0007165">
    <property type="term" value="P:signal transduction"/>
    <property type="evidence" value="ECO:0007669"/>
    <property type="project" value="UniProtKB-KW"/>
</dbReference>
<dbReference type="Proteomes" id="UP000198814">
    <property type="component" value="Unassembled WGS sequence"/>
</dbReference>
<gene>
    <name evidence="11" type="ORF">SAMN05216333_1049</name>
</gene>
<dbReference type="STRING" id="42354.SAMN05216333_1049"/>
<dbReference type="PROSITE" id="PS50885">
    <property type="entry name" value="HAMP"/>
    <property type="match status" value="1"/>
</dbReference>
<feature type="domain" description="Methyl-accepting transducer" evidence="9">
    <location>
        <begin position="429"/>
        <end position="665"/>
    </location>
</feature>
<evidence type="ECO:0000256" key="6">
    <source>
        <dbReference type="ARBA" id="ARBA00029447"/>
    </source>
</evidence>
<feature type="transmembrane region" description="Helical" evidence="8">
    <location>
        <begin position="333"/>
        <end position="354"/>
    </location>
</feature>
<comment type="similarity">
    <text evidence="6">Belongs to the methyl-accepting chemotaxis (MCP) protein family.</text>
</comment>
<protein>
    <submittedName>
        <fullName evidence="11">Twitching motility protein PilJ</fullName>
    </submittedName>
</protein>
<dbReference type="PANTHER" id="PTHR32089">
    <property type="entry name" value="METHYL-ACCEPTING CHEMOTAXIS PROTEIN MCPB"/>
    <property type="match status" value="1"/>
</dbReference>
<keyword evidence="12" id="KW-1185">Reference proteome</keyword>
<evidence type="ECO:0000256" key="4">
    <source>
        <dbReference type="ARBA" id="ARBA00023136"/>
    </source>
</evidence>
<evidence type="ECO:0000313" key="12">
    <source>
        <dbReference type="Proteomes" id="UP000198814"/>
    </source>
</evidence>
<evidence type="ECO:0000259" key="10">
    <source>
        <dbReference type="PROSITE" id="PS50885"/>
    </source>
</evidence>
<dbReference type="PROSITE" id="PS50111">
    <property type="entry name" value="CHEMOTAXIS_TRANSDUC_2"/>
    <property type="match status" value="1"/>
</dbReference>
<dbReference type="PANTHER" id="PTHR32089:SF119">
    <property type="entry name" value="METHYL-ACCEPTING CHEMOTAXIS PROTEIN CTPL"/>
    <property type="match status" value="1"/>
</dbReference>
<evidence type="ECO:0000256" key="2">
    <source>
        <dbReference type="ARBA" id="ARBA00022692"/>
    </source>
</evidence>
<feature type="transmembrane region" description="Helical" evidence="8">
    <location>
        <begin position="43"/>
        <end position="64"/>
    </location>
</feature>
<evidence type="ECO:0000259" key="9">
    <source>
        <dbReference type="PROSITE" id="PS50111"/>
    </source>
</evidence>
<dbReference type="SMART" id="SM00283">
    <property type="entry name" value="MA"/>
    <property type="match status" value="1"/>
</dbReference>
<dbReference type="Pfam" id="PF00015">
    <property type="entry name" value="MCPsignal"/>
    <property type="match status" value="1"/>
</dbReference>
<dbReference type="OrthoDB" id="9177152at2"/>
<reference evidence="12" key="1">
    <citation type="submission" date="2016-10" db="EMBL/GenBank/DDBJ databases">
        <authorList>
            <person name="Varghese N."/>
            <person name="Submissions S."/>
        </authorList>
    </citation>
    <scope>NUCLEOTIDE SEQUENCE [LARGE SCALE GENOMIC DNA]</scope>
    <source>
        <strain evidence="12">Nm76</strain>
    </source>
</reference>
<keyword evidence="2 8" id="KW-0812">Transmembrane</keyword>
<proteinExistence type="inferred from homology"/>
<dbReference type="Gene3D" id="1.10.287.950">
    <property type="entry name" value="Methyl-accepting chemotaxis protein"/>
    <property type="match status" value="1"/>
</dbReference>
<keyword evidence="5 7" id="KW-0807">Transducer</keyword>
<dbReference type="SUPFAM" id="SSF58104">
    <property type="entry name" value="Methyl-accepting chemotaxis protein (MCP) signaling domain"/>
    <property type="match status" value="1"/>
</dbReference>
<dbReference type="GO" id="GO:0016020">
    <property type="term" value="C:membrane"/>
    <property type="evidence" value="ECO:0007669"/>
    <property type="project" value="UniProtKB-SubCell"/>
</dbReference>
<evidence type="ECO:0000313" key="11">
    <source>
        <dbReference type="EMBL" id="SEO06811.1"/>
    </source>
</evidence>
<dbReference type="InterPro" id="IPR003660">
    <property type="entry name" value="HAMP_dom"/>
</dbReference>
<dbReference type="CDD" id="cd11386">
    <property type="entry name" value="MCP_signal"/>
    <property type="match status" value="1"/>
</dbReference>
<feature type="domain" description="HAMP" evidence="10">
    <location>
        <begin position="373"/>
        <end position="424"/>
    </location>
</feature>
<evidence type="ECO:0000256" key="1">
    <source>
        <dbReference type="ARBA" id="ARBA00004141"/>
    </source>
</evidence>